<organism evidence="2 3">
    <name type="scientific">Austropuccinia psidii MF-1</name>
    <dbReference type="NCBI Taxonomy" id="1389203"/>
    <lineage>
        <taxon>Eukaryota</taxon>
        <taxon>Fungi</taxon>
        <taxon>Dikarya</taxon>
        <taxon>Basidiomycota</taxon>
        <taxon>Pucciniomycotina</taxon>
        <taxon>Pucciniomycetes</taxon>
        <taxon>Pucciniales</taxon>
        <taxon>Sphaerophragmiaceae</taxon>
        <taxon>Austropuccinia</taxon>
    </lineage>
</organism>
<dbReference type="AlphaFoldDB" id="A0A9Q3KTN2"/>
<feature type="compositionally biased region" description="Polar residues" evidence="1">
    <location>
        <begin position="22"/>
        <end position="66"/>
    </location>
</feature>
<dbReference type="Proteomes" id="UP000765509">
    <property type="component" value="Unassembled WGS sequence"/>
</dbReference>
<keyword evidence="3" id="KW-1185">Reference proteome</keyword>
<feature type="compositionally biased region" description="Basic and acidic residues" evidence="1">
    <location>
        <begin position="10"/>
        <end position="21"/>
    </location>
</feature>
<evidence type="ECO:0000313" key="3">
    <source>
        <dbReference type="Proteomes" id="UP000765509"/>
    </source>
</evidence>
<proteinExistence type="predicted"/>
<comment type="caution">
    <text evidence="2">The sequence shown here is derived from an EMBL/GenBank/DDBJ whole genome shotgun (WGS) entry which is preliminary data.</text>
</comment>
<dbReference type="EMBL" id="AVOT02119746">
    <property type="protein sequence ID" value="MBW0585040.1"/>
    <property type="molecule type" value="Genomic_DNA"/>
</dbReference>
<name>A0A9Q3KTN2_9BASI</name>
<evidence type="ECO:0000313" key="2">
    <source>
        <dbReference type="EMBL" id="MBW0585040.1"/>
    </source>
</evidence>
<accession>A0A9Q3KTN2</accession>
<reference evidence="2" key="1">
    <citation type="submission" date="2021-03" db="EMBL/GenBank/DDBJ databases">
        <title>Draft genome sequence of rust myrtle Austropuccinia psidii MF-1, a brazilian biotype.</title>
        <authorList>
            <person name="Quecine M.C."/>
            <person name="Pachon D.M.R."/>
            <person name="Bonatelli M.L."/>
            <person name="Correr F.H."/>
            <person name="Franceschini L.M."/>
            <person name="Leite T.F."/>
            <person name="Margarido G.R.A."/>
            <person name="Almeida C.A."/>
            <person name="Ferrarezi J.A."/>
            <person name="Labate C.A."/>
        </authorList>
    </citation>
    <scope>NUCLEOTIDE SEQUENCE</scope>
    <source>
        <strain evidence="2">MF-1</strain>
    </source>
</reference>
<feature type="region of interest" description="Disordered" evidence="1">
    <location>
        <begin position="1"/>
        <end position="93"/>
    </location>
</feature>
<evidence type="ECO:0000256" key="1">
    <source>
        <dbReference type="SAM" id="MobiDB-lite"/>
    </source>
</evidence>
<protein>
    <submittedName>
        <fullName evidence="2">Uncharacterized protein</fullName>
    </submittedName>
</protein>
<gene>
    <name evidence="2" type="ORF">O181_124755</name>
</gene>
<sequence>MASIDGEVENDARNTRMEEKQPSTTKTSAKNSPSGQQQQFQCEKAATSSEQGQSKGTSHKTLQPGLQDSKDSTGCHGKCISDGQNNDGIKKEGRSQIKISEIISDIFDAIPELYEAITDVKSHISDKNSSICNNLKTNSLSLSQINGTLICFGNVLTIIKTSNNDNSFGNKINEQSGIIIRN</sequence>